<reference evidence="5" key="1">
    <citation type="journal article" date="2014" name="Int. J. Syst. Evol. Microbiol.">
        <title>Complete genome sequence of Corynebacterium casei LMG S-19264T (=DSM 44701T), isolated from a smear-ripened cheese.</title>
        <authorList>
            <consortium name="US DOE Joint Genome Institute (JGI-PGF)"/>
            <person name="Walter F."/>
            <person name="Albersmeier A."/>
            <person name="Kalinowski J."/>
            <person name="Ruckert C."/>
        </authorList>
    </citation>
    <scope>NUCLEOTIDE SEQUENCE</scope>
    <source>
        <strain evidence="5">CGMCC 1.15152</strain>
    </source>
</reference>
<name>A0A917DHM8_9MICO</name>
<dbReference type="GO" id="GO:0006281">
    <property type="term" value="P:DNA repair"/>
    <property type="evidence" value="ECO:0007669"/>
    <property type="project" value="InterPro"/>
</dbReference>
<dbReference type="Gene3D" id="3.30.70.270">
    <property type="match status" value="1"/>
</dbReference>
<dbReference type="Gene3D" id="3.40.1170.60">
    <property type="match status" value="1"/>
</dbReference>
<dbReference type="InterPro" id="IPR043502">
    <property type="entry name" value="DNA/RNA_pol_sf"/>
</dbReference>
<dbReference type="AlphaFoldDB" id="A0A917DHM8"/>
<dbReference type="InterPro" id="IPR050356">
    <property type="entry name" value="SulA_CellDiv_inhibitor"/>
</dbReference>
<dbReference type="CDD" id="cd03468">
    <property type="entry name" value="PolY_like"/>
    <property type="match status" value="1"/>
</dbReference>
<comment type="function">
    <text evidence="3">Poorly processive, error-prone DNA polymerase involved in untargeted mutagenesis. Copies undamaged DNA at stalled replication forks, which arise in vivo from mismatched or misaligned primer ends. These misaligned primers can be extended by PolIV. Exhibits no 3'-5' exonuclease (proofreading) activity. May be involved in translesional synthesis, in conjunction with the beta clamp from PolIII.</text>
</comment>
<evidence type="ECO:0000259" key="4">
    <source>
        <dbReference type="PROSITE" id="PS50173"/>
    </source>
</evidence>
<dbReference type="PANTHER" id="PTHR35369">
    <property type="entry name" value="BLR3025 PROTEIN-RELATED"/>
    <property type="match status" value="1"/>
</dbReference>
<accession>A0A917DHM8</accession>
<reference evidence="5" key="2">
    <citation type="submission" date="2020-09" db="EMBL/GenBank/DDBJ databases">
        <authorList>
            <person name="Sun Q."/>
            <person name="Zhou Y."/>
        </authorList>
    </citation>
    <scope>NUCLEOTIDE SEQUENCE</scope>
    <source>
        <strain evidence="5">CGMCC 1.15152</strain>
    </source>
</reference>
<evidence type="ECO:0000256" key="1">
    <source>
        <dbReference type="ARBA" id="ARBA00010945"/>
    </source>
</evidence>
<dbReference type="SUPFAM" id="SSF56672">
    <property type="entry name" value="DNA/RNA polymerases"/>
    <property type="match status" value="1"/>
</dbReference>
<comment type="similarity">
    <text evidence="1">Belongs to the DNA polymerase type-Y family.</text>
</comment>
<dbReference type="PROSITE" id="PS50173">
    <property type="entry name" value="UMUC"/>
    <property type="match status" value="1"/>
</dbReference>
<dbReference type="EMBL" id="BMHO01000001">
    <property type="protein sequence ID" value="GGD39500.1"/>
    <property type="molecule type" value="Genomic_DNA"/>
</dbReference>
<dbReference type="InterPro" id="IPR001126">
    <property type="entry name" value="UmuC"/>
</dbReference>
<evidence type="ECO:0000313" key="5">
    <source>
        <dbReference type="EMBL" id="GGD39500.1"/>
    </source>
</evidence>
<organism evidence="5 6">
    <name type="scientific">Microbacterium faecale</name>
    <dbReference type="NCBI Taxonomy" id="1804630"/>
    <lineage>
        <taxon>Bacteria</taxon>
        <taxon>Bacillati</taxon>
        <taxon>Actinomycetota</taxon>
        <taxon>Actinomycetes</taxon>
        <taxon>Micrococcales</taxon>
        <taxon>Microbacteriaceae</taxon>
        <taxon>Microbacterium</taxon>
    </lineage>
</organism>
<keyword evidence="2" id="KW-0227">DNA damage</keyword>
<comment type="caution">
    <text evidence="5">The sequence shown here is derived from an EMBL/GenBank/DDBJ whole genome shotgun (WGS) entry which is preliminary data.</text>
</comment>
<dbReference type="Proteomes" id="UP000633205">
    <property type="component" value="Unassembled WGS sequence"/>
</dbReference>
<dbReference type="InterPro" id="IPR043128">
    <property type="entry name" value="Rev_trsase/Diguanyl_cyclase"/>
</dbReference>
<evidence type="ECO:0000256" key="2">
    <source>
        <dbReference type="ARBA" id="ARBA00022763"/>
    </source>
</evidence>
<evidence type="ECO:0000313" key="6">
    <source>
        <dbReference type="Proteomes" id="UP000633205"/>
    </source>
</evidence>
<protein>
    <submittedName>
        <fullName evidence="5">DNA polymerase</fullName>
    </submittedName>
</protein>
<dbReference type="Pfam" id="PF00817">
    <property type="entry name" value="IMS"/>
    <property type="match status" value="1"/>
</dbReference>
<gene>
    <name evidence="5" type="ORF">GCM10010915_20340</name>
</gene>
<dbReference type="PANTHER" id="PTHR35369:SF2">
    <property type="entry name" value="BLR3025 PROTEIN"/>
    <property type="match status" value="1"/>
</dbReference>
<keyword evidence="6" id="KW-1185">Reference proteome</keyword>
<sequence>MTPFPERTIVLWFPDWPITAFLRTQAREVSAANRVHADGPLAIIHDGQVVACSAAARADGVTKGQRRRDAQGACAQLRLLPHDEARDSRAFHDVLTHLEELVPGVQPLRPGLAAIRARGPARFYGGEQQAAESLLRSLADIGLTARAGVADGLFTAEQAARAPSGEPVTLVPPGGASDFLSPLPALSLGDRELALLLARLGVQTLGEFAAIPAARVHERLGVRGSWLQALASGRDSRTVTPRTPPPETARVLDLEPPLEIADQVAFAVRQTAETFCDGIGAQSLVCTAVRITLETDRDERSERVWQHPASFDATSVVDRVRWQLQPAPGETAFTGGVSRIVIEPDAVDDAASHQPALIGQGPDERSHHAMSRVQTLLGHRGVLTPALGGGRTPADREELVPWGEAAVPSRSRDLPWPGALPPPLPSEVYRDPHRVSVTAADGTIVTVDERGFVSADPARIDGRGIISWAGPWPLVERGWDPQRARRTHRFQLVDDRRSAWLAVLEDETWHLEGRYA</sequence>
<dbReference type="Gene3D" id="1.10.150.20">
    <property type="entry name" value="5' to 3' exonuclease, C-terminal subdomain"/>
    <property type="match status" value="1"/>
</dbReference>
<dbReference type="RefSeq" id="WP_188712125.1">
    <property type="nucleotide sequence ID" value="NZ_BMHO01000001.1"/>
</dbReference>
<proteinExistence type="inferred from homology"/>
<feature type="domain" description="UmuC" evidence="4">
    <location>
        <begin position="40"/>
        <end position="162"/>
    </location>
</feature>
<evidence type="ECO:0000256" key="3">
    <source>
        <dbReference type="ARBA" id="ARBA00025589"/>
    </source>
</evidence>